<evidence type="ECO:0000313" key="2">
    <source>
        <dbReference type="Proteomes" id="UP000244932"/>
    </source>
</evidence>
<organism evidence="1 2">
    <name type="scientific">Pontivivens insulae</name>
    <dbReference type="NCBI Taxonomy" id="1639689"/>
    <lineage>
        <taxon>Bacteria</taxon>
        <taxon>Pseudomonadati</taxon>
        <taxon>Pseudomonadota</taxon>
        <taxon>Alphaproteobacteria</taxon>
        <taxon>Rhodobacterales</taxon>
        <taxon>Paracoccaceae</taxon>
        <taxon>Pontivivens</taxon>
    </lineage>
</organism>
<reference evidence="1 2" key="1">
    <citation type="submission" date="2018-03" db="EMBL/GenBank/DDBJ databases">
        <authorList>
            <person name="Keele B.F."/>
        </authorList>
    </citation>
    <scope>NUCLEOTIDE SEQUENCE [LARGE SCALE GENOMIC DNA]</scope>
    <source>
        <strain evidence="1 2">CeCT 8812</strain>
    </source>
</reference>
<dbReference type="AlphaFoldDB" id="A0A2R8A8I8"/>
<dbReference type="InterPro" id="IPR021857">
    <property type="entry name" value="DUF3467"/>
</dbReference>
<dbReference type="EMBL" id="OMKW01000001">
    <property type="protein sequence ID" value="SPF28350.1"/>
    <property type="molecule type" value="Genomic_DNA"/>
</dbReference>
<gene>
    <name evidence="1" type="ORF">POI8812_00648</name>
</gene>
<protein>
    <recommendedName>
        <fullName evidence="3">DUF3467 domain-containing protein</fullName>
    </recommendedName>
</protein>
<dbReference type="RefSeq" id="WP_162844869.1">
    <property type="nucleotide sequence ID" value="NZ_OMKW01000001.1"/>
</dbReference>
<name>A0A2R8A8I8_9RHOB</name>
<sequence length="103" mass="11010">MSDTDQGQGRSVVFRDAEMRTSYANVANVASTKEEISVLYGIGRSWHGKGEEYEVDLNDRVMMSPFTAKRLAAMLVNAVAQHEAKYGKIDAGPVDGSGPGGSA</sequence>
<proteinExistence type="predicted"/>
<keyword evidence="2" id="KW-1185">Reference proteome</keyword>
<dbReference type="Proteomes" id="UP000244932">
    <property type="component" value="Unassembled WGS sequence"/>
</dbReference>
<accession>A0A2R8A8I8</accession>
<evidence type="ECO:0008006" key="3">
    <source>
        <dbReference type="Google" id="ProtNLM"/>
    </source>
</evidence>
<dbReference type="Pfam" id="PF11950">
    <property type="entry name" value="DUF3467"/>
    <property type="match status" value="1"/>
</dbReference>
<evidence type="ECO:0000313" key="1">
    <source>
        <dbReference type="EMBL" id="SPF28350.1"/>
    </source>
</evidence>